<evidence type="ECO:0000256" key="6">
    <source>
        <dbReference type="SAM" id="MobiDB-lite"/>
    </source>
</evidence>
<evidence type="ECO:0000256" key="2">
    <source>
        <dbReference type="ARBA" id="ARBA00022553"/>
    </source>
</evidence>
<evidence type="ECO:0000313" key="8">
    <source>
        <dbReference type="Proteomes" id="UP001286456"/>
    </source>
</evidence>
<feature type="compositionally biased region" description="Basic residues" evidence="6">
    <location>
        <begin position="1"/>
        <end position="12"/>
    </location>
</feature>
<evidence type="ECO:0000256" key="5">
    <source>
        <dbReference type="ARBA" id="ARBA00023242"/>
    </source>
</evidence>
<evidence type="ECO:0000256" key="4">
    <source>
        <dbReference type="ARBA" id="ARBA00023043"/>
    </source>
</evidence>
<reference evidence="7" key="2">
    <citation type="submission" date="2023-06" db="EMBL/GenBank/DDBJ databases">
        <authorList>
            <consortium name="Lawrence Berkeley National Laboratory"/>
            <person name="Haridas S."/>
            <person name="Hensen N."/>
            <person name="Bonometti L."/>
            <person name="Westerberg I."/>
            <person name="Brannstrom I.O."/>
            <person name="Guillou S."/>
            <person name="Cros-Aarteil S."/>
            <person name="Calhoun S."/>
            <person name="Kuo A."/>
            <person name="Mondo S."/>
            <person name="Pangilinan J."/>
            <person name="Riley R."/>
            <person name="Labutti K."/>
            <person name="Andreopoulos B."/>
            <person name="Lipzen A."/>
            <person name="Chen C."/>
            <person name="Yanf M."/>
            <person name="Daum C."/>
            <person name="Ng V."/>
            <person name="Clum A."/>
            <person name="Steindorff A."/>
            <person name="Ohm R."/>
            <person name="Martin F."/>
            <person name="Silar P."/>
            <person name="Natvig D."/>
            <person name="Lalanne C."/>
            <person name="Gautier V."/>
            <person name="Ament-Velasquez S.L."/>
            <person name="Kruys A."/>
            <person name="Hutchinson M.I."/>
            <person name="Powell A.J."/>
            <person name="Barry K."/>
            <person name="Miller A.N."/>
            <person name="Grigoriev I.V."/>
            <person name="Debuchy R."/>
            <person name="Gladieux P."/>
            <person name="Thoren M.H."/>
            <person name="Johannesson H."/>
        </authorList>
    </citation>
    <scope>NUCLEOTIDE SEQUENCE</scope>
    <source>
        <strain evidence="7">SMH4131-1</strain>
    </source>
</reference>
<organism evidence="7 8">
    <name type="scientific">Cercophora scortea</name>
    <dbReference type="NCBI Taxonomy" id="314031"/>
    <lineage>
        <taxon>Eukaryota</taxon>
        <taxon>Fungi</taxon>
        <taxon>Dikarya</taxon>
        <taxon>Ascomycota</taxon>
        <taxon>Pezizomycotina</taxon>
        <taxon>Sordariomycetes</taxon>
        <taxon>Sordariomycetidae</taxon>
        <taxon>Sordariales</taxon>
        <taxon>Lasiosphaeriaceae</taxon>
        <taxon>Cercophora</taxon>
    </lineage>
</organism>
<keyword evidence="2" id="KW-0597">Phosphoprotein</keyword>
<sequence>MSSPRSPKRRRIVASFNPLDTSEEASEKNWTTVPPPNTARASPPLPPKNDPDISSKPRDSSPKPRSGDDSLHAHGHERGEARATKFRFKSSSRRHHRSSRHGTEHTDPVDEATTTAEADPAAPREHRRHHHRRHGHDHSSTHTDENKPRHRRRRRSHSPSRTRSRLKPPQPHPLPTDDNPEPEDPFHTPLDPEAAFRESLFDAMADDEGAAYWEGVYGQPIHVYQSVLNSSTGKGTLERMTDEEYAAYVRQRMWEKTHAGLLEERARREQQREADRRKRDGDARIQAEMDRSLRRGEERRRKRACRGAWERYLAAWAAWEGGEVSGIPWPADGRTGETEMEPEKVKAFFTNGIGREEIGEAEFAARLKEERVRWHPDKMQQRLGGTVDGAVMRDVTAIFQVVDGLWDDTRKSSAAAG</sequence>
<dbReference type="AlphaFoldDB" id="A0AAE0IYF3"/>
<evidence type="ECO:0000313" key="7">
    <source>
        <dbReference type="EMBL" id="KAK3333237.1"/>
    </source>
</evidence>
<dbReference type="InterPro" id="IPR038753">
    <property type="entry name" value="NFKBIL1"/>
</dbReference>
<keyword evidence="5" id="KW-0539">Nucleus</keyword>
<feature type="compositionally biased region" description="Basic residues" evidence="6">
    <location>
        <begin position="148"/>
        <end position="166"/>
    </location>
</feature>
<feature type="compositionally biased region" description="Basic and acidic residues" evidence="6">
    <location>
        <begin position="137"/>
        <end position="147"/>
    </location>
</feature>
<gene>
    <name evidence="7" type="ORF">B0T19DRAFT_483328</name>
</gene>
<evidence type="ECO:0000256" key="3">
    <source>
        <dbReference type="ARBA" id="ARBA00022737"/>
    </source>
</evidence>
<protein>
    <submittedName>
        <fullName evidence="7">Uncharacterized protein</fullName>
    </submittedName>
</protein>
<feature type="compositionally biased region" description="Basic and acidic residues" evidence="6">
    <location>
        <begin position="49"/>
        <end position="83"/>
    </location>
</feature>
<dbReference type="EMBL" id="JAUEPO010000002">
    <property type="protein sequence ID" value="KAK3333237.1"/>
    <property type="molecule type" value="Genomic_DNA"/>
</dbReference>
<dbReference type="PANTHER" id="PTHR15263">
    <property type="entry name" value="I-KAPPA-B-LIKE PROTEIN IKBL"/>
    <property type="match status" value="1"/>
</dbReference>
<reference evidence="7" key="1">
    <citation type="journal article" date="2023" name="Mol. Phylogenet. Evol.">
        <title>Genome-scale phylogeny and comparative genomics of the fungal order Sordariales.</title>
        <authorList>
            <person name="Hensen N."/>
            <person name="Bonometti L."/>
            <person name="Westerberg I."/>
            <person name="Brannstrom I.O."/>
            <person name="Guillou S."/>
            <person name="Cros-Aarteil S."/>
            <person name="Calhoun S."/>
            <person name="Haridas S."/>
            <person name="Kuo A."/>
            <person name="Mondo S."/>
            <person name="Pangilinan J."/>
            <person name="Riley R."/>
            <person name="LaButti K."/>
            <person name="Andreopoulos B."/>
            <person name="Lipzen A."/>
            <person name="Chen C."/>
            <person name="Yan M."/>
            <person name="Daum C."/>
            <person name="Ng V."/>
            <person name="Clum A."/>
            <person name="Steindorff A."/>
            <person name="Ohm R.A."/>
            <person name="Martin F."/>
            <person name="Silar P."/>
            <person name="Natvig D.O."/>
            <person name="Lalanne C."/>
            <person name="Gautier V."/>
            <person name="Ament-Velasquez S.L."/>
            <person name="Kruys A."/>
            <person name="Hutchinson M.I."/>
            <person name="Powell A.J."/>
            <person name="Barry K."/>
            <person name="Miller A.N."/>
            <person name="Grigoriev I.V."/>
            <person name="Debuchy R."/>
            <person name="Gladieux P."/>
            <person name="Hiltunen Thoren M."/>
            <person name="Johannesson H."/>
        </authorList>
    </citation>
    <scope>NUCLEOTIDE SEQUENCE</scope>
    <source>
        <strain evidence="7">SMH4131-1</strain>
    </source>
</reference>
<keyword evidence="3" id="KW-0677">Repeat</keyword>
<proteinExistence type="predicted"/>
<feature type="compositionally biased region" description="Low complexity" evidence="6">
    <location>
        <begin position="111"/>
        <end position="121"/>
    </location>
</feature>
<accession>A0AAE0IYF3</accession>
<feature type="region of interest" description="Disordered" evidence="6">
    <location>
        <begin position="1"/>
        <end position="198"/>
    </location>
</feature>
<evidence type="ECO:0000256" key="1">
    <source>
        <dbReference type="ARBA" id="ARBA00004123"/>
    </source>
</evidence>
<dbReference type="GO" id="GO:0005634">
    <property type="term" value="C:nucleus"/>
    <property type="evidence" value="ECO:0007669"/>
    <property type="project" value="UniProtKB-SubCell"/>
</dbReference>
<feature type="compositionally biased region" description="Pro residues" evidence="6">
    <location>
        <begin position="33"/>
        <end position="48"/>
    </location>
</feature>
<dbReference type="GO" id="GO:0043124">
    <property type="term" value="P:negative regulation of canonical NF-kappaB signal transduction"/>
    <property type="evidence" value="ECO:0007669"/>
    <property type="project" value="InterPro"/>
</dbReference>
<feature type="region of interest" description="Disordered" evidence="6">
    <location>
        <begin position="265"/>
        <end position="297"/>
    </location>
</feature>
<feature type="compositionally biased region" description="Basic residues" evidence="6">
    <location>
        <begin position="125"/>
        <end position="136"/>
    </location>
</feature>
<dbReference type="PANTHER" id="PTHR15263:SF1">
    <property type="entry name" value="NF-KAPPA-B INHIBITOR-LIKE PROTEIN 1"/>
    <property type="match status" value="1"/>
</dbReference>
<comment type="caution">
    <text evidence="7">The sequence shown here is derived from an EMBL/GenBank/DDBJ whole genome shotgun (WGS) entry which is preliminary data.</text>
</comment>
<keyword evidence="8" id="KW-1185">Reference proteome</keyword>
<feature type="compositionally biased region" description="Basic residues" evidence="6">
    <location>
        <begin position="84"/>
        <end position="100"/>
    </location>
</feature>
<keyword evidence="4" id="KW-0040">ANK repeat</keyword>
<name>A0AAE0IYF3_9PEZI</name>
<dbReference type="Proteomes" id="UP001286456">
    <property type="component" value="Unassembled WGS sequence"/>
</dbReference>
<comment type="subcellular location">
    <subcellularLocation>
        <location evidence="1">Nucleus</location>
    </subcellularLocation>
</comment>